<accession>K0RE39</accession>
<sequence length="99" mass="11365">MRGLFGIGYSSRLVQIVDLSVRQSKWASNSFLPLGSKVFVLYLFLHPKTIVTRERYLQQKGISARLVKDSNVTRLIFFLQVEVHQTVGKVKLFRGSHKT</sequence>
<evidence type="ECO:0000313" key="2">
    <source>
        <dbReference type="Proteomes" id="UP000266841"/>
    </source>
</evidence>
<comment type="caution">
    <text evidence="1">The sequence shown here is derived from an EMBL/GenBank/DDBJ whole genome shotgun (WGS) entry which is preliminary data.</text>
</comment>
<dbReference type="Proteomes" id="UP000266841">
    <property type="component" value="Unassembled WGS sequence"/>
</dbReference>
<keyword evidence="2" id="KW-1185">Reference proteome</keyword>
<dbReference type="AlphaFoldDB" id="K0RE39"/>
<organism evidence="1 2">
    <name type="scientific">Thalassiosira oceanica</name>
    <name type="common">Marine diatom</name>
    <dbReference type="NCBI Taxonomy" id="159749"/>
    <lineage>
        <taxon>Eukaryota</taxon>
        <taxon>Sar</taxon>
        <taxon>Stramenopiles</taxon>
        <taxon>Ochrophyta</taxon>
        <taxon>Bacillariophyta</taxon>
        <taxon>Coscinodiscophyceae</taxon>
        <taxon>Thalassiosirophycidae</taxon>
        <taxon>Thalassiosirales</taxon>
        <taxon>Thalassiosiraceae</taxon>
        <taxon>Thalassiosira</taxon>
    </lineage>
</organism>
<reference evidence="1 2" key="1">
    <citation type="journal article" date="2012" name="Genome Biol.">
        <title>Genome and low-iron response of an oceanic diatom adapted to chronic iron limitation.</title>
        <authorList>
            <person name="Lommer M."/>
            <person name="Specht M."/>
            <person name="Roy A.S."/>
            <person name="Kraemer L."/>
            <person name="Andreson R."/>
            <person name="Gutowska M.A."/>
            <person name="Wolf J."/>
            <person name="Bergner S.V."/>
            <person name="Schilhabel M.B."/>
            <person name="Klostermeier U.C."/>
            <person name="Beiko R.G."/>
            <person name="Rosenstiel P."/>
            <person name="Hippler M."/>
            <person name="Laroche J."/>
        </authorList>
    </citation>
    <scope>NUCLEOTIDE SEQUENCE [LARGE SCALE GENOMIC DNA]</scope>
    <source>
        <strain evidence="1 2">CCMP1005</strain>
    </source>
</reference>
<proteinExistence type="predicted"/>
<dbReference type="EMBL" id="AGNL01040612">
    <property type="protein sequence ID" value="EJK51998.1"/>
    <property type="molecule type" value="Genomic_DNA"/>
</dbReference>
<evidence type="ECO:0000313" key="1">
    <source>
        <dbReference type="EMBL" id="EJK51998.1"/>
    </source>
</evidence>
<protein>
    <submittedName>
        <fullName evidence="1">Uncharacterized protein</fullName>
    </submittedName>
</protein>
<gene>
    <name evidence="1" type="ORF">THAOC_28776</name>
</gene>
<name>K0RE39_THAOC</name>